<evidence type="ECO:0000256" key="10">
    <source>
        <dbReference type="ARBA" id="ARBA00022842"/>
    </source>
</evidence>
<dbReference type="InterPro" id="IPR012337">
    <property type="entry name" value="RNaseH-like_sf"/>
</dbReference>
<dbReference type="GO" id="GO:0003676">
    <property type="term" value="F:nucleic acid binding"/>
    <property type="evidence" value="ECO:0007669"/>
    <property type="project" value="InterPro"/>
</dbReference>
<evidence type="ECO:0000313" key="13">
    <source>
        <dbReference type="EMBL" id="AWN44537.1"/>
    </source>
</evidence>
<dbReference type="GO" id="GO:0043137">
    <property type="term" value="P:DNA replication, removal of RNA primer"/>
    <property type="evidence" value="ECO:0007669"/>
    <property type="project" value="TreeGrafter"/>
</dbReference>
<keyword evidence="10" id="KW-0460">Magnesium</keyword>
<evidence type="ECO:0000256" key="4">
    <source>
        <dbReference type="ARBA" id="ARBA00011245"/>
    </source>
</evidence>
<dbReference type="PROSITE" id="PS50879">
    <property type="entry name" value="RNASE_H_1"/>
    <property type="match status" value="1"/>
</dbReference>
<keyword evidence="7" id="KW-0479">Metal-binding</keyword>
<dbReference type="NCBIfam" id="NF001236">
    <property type="entry name" value="PRK00203.1"/>
    <property type="match status" value="1"/>
</dbReference>
<dbReference type="InterPro" id="IPR002156">
    <property type="entry name" value="RNaseH_domain"/>
</dbReference>
<evidence type="ECO:0000256" key="5">
    <source>
        <dbReference type="ARBA" id="ARBA00012180"/>
    </source>
</evidence>
<dbReference type="GO" id="GO:0004523">
    <property type="term" value="F:RNA-DNA hybrid ribonuclease activity"/>
    <property type="evidence" value="ECO:0007669"/>
    <property type="project" value="UniProtKB-EC"/>
</dbReference>
<evidence type="ECO:0000256" key="7">
    <source>
        <dbReference type="ARBA" id="ARBA00022723"/>
    </source>
</evidence>
<gene>
    <name evidence="13" type="ORF">DK389_13040</name>
</gene>
<name>A0A2U8WEG2_9HYPH</name>
<comment type="catalytic activity">
    <reaction evidence="1">
        <text>Endonucleolytic cleavage to 5'-phosphomonoester.</text>
        <dbReference type="EC" id="3.1.26.4"/>
    </reaction>
</comment>
<keyword evidence="9" id="KW-0378">Hydrolase</keyword>
<dbReference type="EMBL" id="CP029550">
    <property type="protein sequence ID" value="AWN44537.1"/>
    <property type="molecule type" value="Genomic_DNA"/>
</dbReference>
<comment type="subunit">
    <text evidence="4">Monomer.</text>
</comment>
<proteinExistence type="inferred from homology"/>
<evidence type="ECO:0000259" key="12">
    <source>
        <dbReference type="PROSITE" id="PS50879"/>
    </source>
</evidence>
<dbReference type="SUPFAM" id="SSF53098">
    <property type="entry name" value="Ribonuclease H-like"/>
    <property type="match status" value="1"/>
</dbReference>
<keyword evidence="14" id="KW-1185">Reference proteome</keyword>
<evidence type="ECO:0000256" key="8">
    <source>
        <dbReference type="ARBA" id="ARBA00022759"/>
    </source>
</evidence>
<protein>
    <recommendedName>
        <fullName evidence="5">ribonuclease H</fullName>
        <ecNumber evidence="5">3.1.26.4</ecNumber>
    </recommendedName>
</protein>
<organism evidence="13 14">
    <name type="scientific">Methylobacterium durans</name>
    <dbReference type="NCBI Taxonomy" id="2202825"/>
    <lineage>
        <taxon>Bacteria</taxon>
        <taxon>Pseudomonadati</taxon>
        <taxon>Pseudomonadota</taxon>
        <taxon>Alphaproteobacteria</taxon>
        <taxon>Hyphomicrobiales</taxon>
        <taxon>Methylobacteriaceae</taxon>
        <taxon>Methylobacterium</taxon>
    </lineage>
</organism>
<dbReference type="Gene3D" id="3.30.420.10">
    <property type="entry name" value="Ribonuclease H-like superfamily/Ribonuclease H"/>
    <property type="match status" value="1"/>
</dbReference>
<comment type="similarity">
    <text evidence="3">Belongs to the RNase H family.</text>
</comment>
<dbReference type="Pfam" id="PF00075">
    <property type="entry name" value="RNase_H"/>
    <property type="match status" value="1"/>
</dbReference>
<feature type="region of interest" description="Disordered" evidence="11">
    <location>
        <begin position="141"/>
        <end position="162"/>
    </location>
</feature>
<evidence type="ECO:0000256" key="2">
    <source>
        <dbReference type="ARBA" id="ARBA00001946"/>
    </source>
</evidence>
<dbReference type="InterPro" id="IPR036397">
    <property type="entry name" value="RNaseH_sf"/>
</dbReference>
<feature type="domain" description="RNase H type-1" evidence="12">
    <location>
        <begin position="1"/>
        <end position="139"/>
    </location>
</feature>
<evidence type="ECO:0000256" key="1">
    <source>
        <dbReference type="ARBA" id="ARBA00000077"/>
    </source>
</evidence>
<dbReference type="Proteomes" id="UP000245926">
    <property type="component" value="Chromosome"/>
</dbReference>
<evidence type="ECO:0000313" key="14">
    <source>
        <dbReference type="Proteomes" id="UP000245926"/>
    </source>
</evidence>
<dbReference type="GO" id="GO:0046872">
    <property type="term" value="F:metal ion binding"/>
    <property type="evidence" value="ECO:0007669"/>
    <property type="project" value="UniProtKB-KW"/>
</dbReference>
<dbReference type="OrthoDB" id="7845843at2"/>
<evidence type="ECO:0000256" key="11">
    <source>
        <dbReference type="SAM" id="MobiDB-lite"/>
    </source>
</evidence>
<comment type="cofactor">
    <cofactor evidence="2">
        <name>Mg(2+)</name>
        <dbReference type="ChEBI" id="CHEBI:18420"/>
    </cofactor>
</comment>
<dbReference type="PANTHER" id="PTHR10642">
    <property type="entry name" value="RIBONUCLEASE H1"/>
    <property type="match status" value="1"/>
</dbReference>
<keyword evidence="8" id="KW-0255">Endonuclease</keyword>
<dbReference type="PANTHER" id="PTHR10642:SF26">
    <property type="entry name" value="RIBONUCLEASE H1"/>
    <property type="match status" value="1"/>
</dbReference>
<dbReference type="InterPro" id="IPR022892">
    <property type="entry name" value="RNaseHI"/>
</dbReference>
<dbReference type="KEGG" id="mets:DK389_13040"/>
<dbReference type="CDD" id="cd09278">
    <property type="entry name" value="RNase_HI_prokaryote_like"/>
    <property type="match status" value="1"/>
</dbReference>
<evidence type="ECO:0000256" key="9">
    <source>
        <dbReference type="ARBA" id="ARBA00022801"/>
    </source>
</evidence>
<accession>A0A2U8WEG2</accession>
<dbReference type="EC" id="3.1.26.4" evidence="5"/>
<reference evidence="14" key="1">
    <citation type="submission" date="2018-05" db="EMBL/GenBank/DDBJ databases">
        <title>Complete Genome Sequence of Methylobacterium sp. 17SD2-17.</title>
        <authorList>
            <person name="Srinivasan S."/>
        </authorList>
    </citation>
    <scope>NUCLEOTIDE SEQUENCE [LARGE SCALE GENOMIC DNA]</scope>
    <source>
        <strain evidence="14">17SD2-17</strain>
    </source>
</reference>
<dbReference type="RefSeq" id="WP_109896355.1">
    <property type="nucleotide sequence ID" value="NZ_CP029550.1"/>
</dbReference>
<sequence length="223" mass="24079">MRIVVYADGGCDRNSGSGGWGVVISMPEGSREFYGGELATTNNRMELTAAIPALEEFPESAQIEMRCDSQYVVKSMTEWVRGWKAKGWRGAKGLVQNRDLMQRLDELVSQRDVVWTWVRGHNGDALNERADRLAAKGRREALAGPAQPAPAPVPASADAEAERRTTPVQIDFALGLEVSLAAKRAGTTPAAFIEEAVKLVLALGPEEVGRLHAKIKATLASPA</sequence>
<evidence type="ECO:0000256" key="6">
    <source>
        <dbReference type="ARBA" id="ARBA00022722"/>
    </source>
</evidence>
<dbReference type="AlphaFoldDB" id="A0A2U8WEG2"/>
<evidence type="ECO:0000256" key="3">
    <source>
        <dbReference type="ARBA" id="ARBA00005300"/>
    </source>
</evidence>
<keyword evidence="6" id="KW-0540">Nuclease</keyword>
<dbReference type="InterPro" id="IPR050092">
    <property type="entry name" value="RNase_H"/>
</dbReference>